<sequence length="170" mass="19808">MIEFLIEFRKYTVYLLILLFVIAIISIIFLFNKKHQLKGVIGIVCLFITAIFLLGINMIISTSLRTDIAEKAKSALANKSKVLVNGKKRNIDSEKLLTDLTEINGWYFTNKSEPETEFLISVISKNDTLELILKRDSKIDKKYWTYYPKYDYELELDLLETESLSELEHE</sequence>
<dbReference type="Proteomes" id="UP000199296">
    <property type="component" value="Unassembled WGS sequence"/>
</dbReference>
<reference evidence="2 3" key="1">
    <citation type="submission" date="2016-10" db="EMBL/GenBank/DDBJ databases">
        <authorList>
            <person name="de Groot N.N."/>
        </authorList>
    </citation>
    <scope>NUCLEOTIDE SEQUENCE [LARGE SCALE GENOMIC DNA]</scope>
    <source>
        <strain evidence="2 3">DSM 19803</strain>
    </source>
</reference>
<feature type="transmembrane region" description="Helical" evidence="1">
    <location>
        <begin position="37"/>
        <end position="60"/>
    </location>
</feature>
<keyword evidence="1" id="KW-0812">Transmembrane</keyword>
<protein>
    <submittedName>
        <fullName evidence="2">Uncharacterized protein</fullName>
    </submittedName>
</protein>
<organism evidence="2 3">
    <name type="scientific">Psychroflexus sediminis</name>
    <dbReference type="NCBI Taxonomy" id="470826"/>
    <lineage>
        <taxon>Bacteria</taxon>
        <taxon>Pseudomonadati</taxon>
        <taxon>Bacteroidota</taxon>
        <taxon>Flavobacteriia</taxon>
        <taxon>Flavobacteriales</taxon>
        <taxon>Flavobacteriaceae</taxon>
        <taxon>Psychroflexus</taxon>
    </lineage>
</organism>
<dbReference type="OrthoDB" id="1438660at2"/>
<evidence type="ECO:0000313" key="2">
    <source>
        <dbReference type="EMBL" id="SDG50309.1"/>
    </source>
</evidence>
<name>A0A1G7UT62_9FLAO</name>
<evidence type="ECO:0000313" key="3">
    <source>
        <dbReference type="Proteomes" id="UP000199296"/>
    </source>
</evidence>
<keyword evidence="1" id="KW-0472">Membrane</keyword>
<dbReference type="EMBL" id="FNCW01000002">
    <property type="protein sequence ID" value="SDG50309.1"/>
    <property type="molecule type" value="Genomic_DNA"/>
</dbReference>
<accession>A0A1G7UT62</accession>
<keyword evidence="3" id="KW-1185">Reference proteome</keyword>
<keyword evidence="1" id="KW-1133">Transmembrane helix</keyword>
<dbReference type="RefSeq" id="WP_143002802.1">
    <property type="nucleotide sequence ID" value="NZ_FNCW01000002.1"/>
</dbReference>
<proteinExistence type="predicted"/>
<evidence type="ECO:0000256" key="1">
    <source>
        <dbReference type="SAM" id="Phobius"/>
    </source>
</evidence>
<dbReference type="AlphaFoldDB" id="A0A1G7UT62"/>
<feature type="transmembrane region" description="Helical" evidence="1">
    <location>
        <begin position="12"/>
        <end position="31"/>
    </location>
</feature>
<gene>
    <name evidence="2" type="ORF">SAMN04488027_102251</name>
</gene>